<comment type="caution">
    <text evidence="1">The sequence shown here is derived from an EMBL/GenBank/DDBJ whole genome shotgun (WGS) entry which is preliminary data.</text>
</comment>
<proteinExistence type="predicted"/>
<organism evidence="1 2">
    <name type="scientific">Olivibacter jilunii</name>
    <dbReference type="NCBI Taxonomy" id="985016"/>
    <lineage>
        <taxon>Bacteria</taxon>
        <taxon>Pseudomonadati</taxon>
        <taxon>Bacteroidota</taxon>
        <taxon>Sphingobacteriia</taxon>
        <taxon>Sphingobacteriales</taxon>
        <taxon>Sphingobacteriaceae</taxon>
        <taxon>Olivibacter</taxon>
    </lineage>
</organism>
<dbReference type="InterPro" id="IPR035093">
    <property type="entry name" value="RelE/ParE_toxin_dom_sf"/>
</dbReference>
<keyword evidence="2" id="KW-1185">Reference proteome</keyword>
<gene>
    <name evidence="1" type="ORF">ACFS6J_28335</name>
</gene>
<dbReference type="Pfam" id="PF06769">
    <property type="entry name" value="YoeB_toxin"/>
    <property type="match status" value="1"/>
</dbReference>
<evidence type="ECO:0000313" key="1">
    <source>
        <dbReference type="EMBL" id="MFD2965742.1"/>
    </source>
</evidence>
<reference evidence="2" key="1">
    <citation type="journal article" date="2019" name="Int. J. Syst. Evol. Microbiol.">
        <title>The Global Catalogue of Microorganisms (GCM) 10K type strain sequencing project: providing services to taxonomists for standard genome sequencing and annotation.</title>
        <authorList>
            <consortium name="The Broad Institute Genomics Platform"/>
            <consortium name="The Broad Institute Genome Sequencing Center for Infectious Disease"/>
            <person name="Wu L."/>
            <person name="Ma J."/>
        </authorList>
    </citation>
    <scope>NUCLEOTIDE SEQUENCE [LARGE SCALE GENOMIC DNA]</scope>
    <source>
        <strain evidence="2">KCTC 23098</strain>
    </source>
</reference>
<sequence length="51" mass="6223">MCVLFWYAKKNRAIGHPKPLGQDKTNEWSRKITDRHRLVYVIEEKKILIWL</sequence>
<protein>
    <submittedName>
        <fullName evidence="1">Type II toxin-antitoxin system YoeB family toxin</fullName>
    </submittedName>
</protein>
<name>A0ABW6B919_9SPHI</name>
<dbReference type="RefSeq" id="WP_377613652.1">
    <property type="nucleotide sequence ID" value="NZ_JBHUPA010000039.1"/>
</dbReference>
<dbReference type="Gene3D" id="3.30.2310.20">
    <property type="entry name" value="RelE-like"/>
    <property type="match status" value="1"/>
</dbReference>
<dbReference type="InterPro" id="IPR009614">
    <property type="entry name" value="YoeB_toxin"/>
</dbReference>
<dbReference type="Proteomes" id="UP001597560">
    <property type="component" value="Unassembled WGS sequence"/>
</dbReference>
<dbReference type="SUPFAM" id="SSF143011">
    <property type="entry name" value="RelE-like"/>
    <property type="match status" value="1"/>
</dbReference>
<evidence type="ECO:0000313" key="2">
    <source>
        <dbReference type="Proteomes" id="UP001597560"/>
    </source>
</evidence>
<dbReference type="EMBL" id="JBHUPA010000039">
    <property type="protein sequence ID" value="MFD2965742.1"/>
    <property type="molecule type" value="Genomic_DNA"/>
</dbReference>
<accession>A0ABW6B919</accession>